<reference evidence="1" key="1">
    <citation type="submission" date="2025-08" db="UniProtKB">
        <authorList>
            <consortium name="Ensembl"/>
        </authorList>
    </citation>
    <scope>IDENTIFICATION</scope>
</reference>
<evidence type="ECO:0000313" key="2">
    <source>
        <dbReference type="Proteomes" id="UP000694545"/>
    </source>
</evidence>
<dbReference type="Proteomes" id="UP000694545">
    <property type="component" value="Unplaced"/>
</dbReference>
<dbReference type="Ensembl" id="ENSVKKT00000012431.1">
    <property type="protein sequence ID" value="ENSVKKP00000012142.1"/>
    <property type="gene ID" value="ENSVKKG00000008446.1"/>
</dbReference>
<accession>A0A8D2JH43</accession>
<dbReference type="AlphaFoldDB" id="A0A8D2JH43"/>
<protein>
    <submittedName>
        <fullName evidence="1">Uncharacterized protein</fullName>
    </submittedName>
</protein>
<name>A0A8D2JH43_VARKO</name>
<evidence type="ECO:0000313" key="1">
    <source>
        <dbReference type="Ensembl" id="ENSVKKP00000012142.1"/>
    </source>
</evidence>
<keyword evidence="2" id="KW-1185">Reference proteome</keyword>
<sequence length="63" mass="7448">MTTMEKLMKAFESLRSFQQQQSSQNIERILLKTKKTEEQYPTCLDRKKGLHIPAYPSQHCFSL</sequence>
<reference evidence="1" key="2">
    <citation type="submission" date="2025-09" db="UniProtKB">
        <authorList>
            <consortium name="Ensembl"/>
        </authorList>
    </citation>
    <scope>IDENTIFICATION</scope>
</reference>
<organism evidence="1 2">
    <name type="scientific">Varanus komodoensis</name>
    <name type="common">Komodo dragon</name>
    <dbReference type="NCBI Taxonomy" id="61221"/>
    <lineage>
        <taxon>Eukaryota</taxon>
        <taxon>Metazoa</taxon>
        <taxon>Chordata</taxon>
        <taxon>Craniata</taxon>
        <taxon>Vertebrata</taxon>
        <taxon>Euteleostomi</taxon>
        <taxon>Lepidosauria</taxon>
        <taxon>Squamata</taxon>
        <taxon>Bifurcata</taxon>
        <taxon>Unidentata</taxon>
        <taxon>Episquamata</taxon>
        <taxon>Toxicofera</taxon>
        <taxon>Anguimorpha</taxon>
        <taxon>Paleoanguimorpha</taxon>
        <taxon>Varanoidea</taxon>
        <taxon>Varanidae</taxon>
        <taxon>Varanus</taxon>
    </lineage>
</organism>
<proteinExistence type="predicted"/>